<accession>A0A429V7Y8</accession>
<feature type="domain" description="Glycosyltransferase 2-like" evidence="1">
    <location>
        <begin position="5"/>
        <end position="169"/>
    </location>
</feature>
<dbReference type="OrthoDB" id="9813349at2"/>
<dbReference type="Pfam" id="PF00535">
    <property type="entry name" value="Glycos_transf_2"/>
    <property type="match status" value="1"/>
</dbReference>
<dbReference type="Gene3D" id="3.90.550.10">
    <property type="entry name" value="Spore Coat Polysaccharide Biosynthesis Protein SpsA, Chain A"/>
    <property type="match status" value="1"/>
</dbReference>
<dbReference type="InterPro" id="IPR050834">
    <property type="entry name" value="Glycosyltransf_2"/>
</dbReference>
<dbReference type="InterPro" id="IPR001173">
    <property type="entry name" value="Glyco_trans_2-like"/>
</dbReference>
<dbReference type="EMBL" id="RWJF01000001">
    <property type="protein sequence ID" value="RST30034.1"/>
    <property type="molecule type" value="Genomic_DNA"/>
</dbReference>
<proteinExistence type="predicted"/>
<dbReference type="PANTHER" id="PTHR43685:SF11">
    <property type="entry name" value="GLYCOSYLTRANSFERASE TAGX-RELATED"/>
    <property type="match status" value="1"/>
</dbReference>
<dbReference type="RefSeq" id="WP_126717869.1">
    <property type="nucleotide sequence ID" value="NZ_RWJF01000001.1"/>
</dbReference>
<reference evidence="2 3" key="1">
    <citation type="submission" date="2018-12" db="EMBL/GenBank/DDBJ databases">
        <title>Sphingomonas sp. HMF7854 Genome sequencing and assembly.</title>
        <authorList>
            <person name="Cha I."/>
            <person name="Kang H."/>
            <person name="Kim H."/>
            <person name="Kang J."/>
            <person name="Joh K."/>
        </authorList>
    </citation>
    <scope>NUCLEOTIDE SEQUENCE [LARGE SCALE GENOMIC DNA]</scope>
    <source>
        <strain evidence="2 3">HMF7854</strain>
    </source>
</reference>
<dbReference type="SUPFAM" id="SSF53448">
    <property type="entry name" value="Nucleotide-diphospho-sugar transferases"/>
    <property type="match status" value="1"/>
</dbReference>
<protein>
    <submittedName>
        <fullName evidence="2">Glycosyltransferase</fullName>
    </submittedName>
</protein>
<keyword evidence="3" id="KW-1185">Reference proteome</keyword>
<dbReference type="PANTHER" id="PTHR43685">
    <property type="entry name" value="GLYCOSYLTRANSFERASE"/>
    <property type="match status" value="1"/>
</dbReference>
<dbReference type="AlphaFoldDB" id="A0A429V7Y8"/>
<evidence type="ECO:0000259" key="1">
    <source>
        <dbReference type="Pfam" id="PF00535"/>
    </source>
</evidence>
<dbReference type="InterPro" id="IPR029044">
    <property type="entry name" value="Nucleotide-diphossugar_trans"/>
</dbReference>
<organism evidence="2 3">
    <name type="scientific">Sphingomonas ginkgonis</name>
    <dbReference type="NCBI Taxonomy" id="2315330"/>
    <lineage>
        <taxon>Bacteria</taxon>
        <taxon>Pseudomonadati</taxon>
        <taxon>Pseudomonadota</taxon>
        <taxon>Alphaproteobacteria</taxon>
        <taxon>Sphingomonadales</taxon>
        <taxon>Sphingomonadaceae</taxon>
        <taxon>Sphingomonas</taxon>
    </lineage>
</organism>
<dbReference type="Proteomes" id="UP000274661">
    <property type="component" value="Unassembled WGS sequence"/>
</dbReference>
<evidence type="ECO:0000313" key="2">
    <source>
        <dbReference type="EMBL" id="RST30034.1"/>
    </source>
</evidence>
<comment type="caution">
    <text evidence="2">The sequence shown here is derived from an EMBL/GenBank/DDBJ whole genome shotgun (WGS) entry which is preliminary data.</text>
</comment>
<keyword evidence="2" id="KW-0808">Transferase</keyword>
<gene>
    <name evidence="2" type="ORF">HMF7854_03715</name>
</gene>
<sequence length="304" mass="33079">MTTVSILLLCWNHSAYLEQCIAALAAQDRDGVELLFLDNGSSDGSVDQAKALFDRHGLTATILCNAEPKGIAANLNLLLARSAGALVAPLSTDDWYEPGYVAAMRRQAAADPQAGWFACDGYLFFEDSGERAPIRSDDFRGGRVLDDLLDGKNPHNFVGCCYRREALEAVGGWDERLPIEDRDLFVRLAQRYPVSIVERRLVNYRRSSQAASADPAFMARGWAAYFAKHRDLFGPRLARQRAAALQGVAAVAVDRGELLLAARLIRAALLAAPASLPSWRTAAYLLRTMVSARRRSGGAGSAPP</sequence>
<name>A0A429V7Y8_9SPHN</name>
<dbReference type="GO" id="GO:0016740">
    <property type="term" value="F:transferase activity"/>
    <property type="evidence" value="ECO:0007669"/>
    <property type="project" value="UniProtKB-KW"/>
</dbReference>
<evidence type="ECO:0000313" key="3">
    <source>
        <dbReference type="Proteomes" id="UP000274661"/>
    </source>
</evidence>